<evidence type="ECO:0000256" key="1">
    <source>
        <dbReference type="ARBA" id="ARBA00004496"/>
    </source>
</evidence>
<keyword evidence="4" id="KW-0479">Metal-binding</keyword>
<evidence type="ECO:0000256" key="2">
    <source>
        <dbReference type="ARBA" id="ARBA00015313"/>
    </source>
</evidence>
<dbReference type="NCBIfam" id="TIGR00003">
    <property type="entry name" value="copper ion binding protein"/>
    <property type="match status" value="1"/>
</dbReference>
<dbReference type="InterPro" id="IPR006122">
    <property type="entry name" value="HMA_Cu_ion-bd"/>
</dbReference>
<dbReference type="GO" id="GO:0006825">
    <property type="term" value="P:copper ion transport"/>
    <property type="evidence" value="ECO:0007669"/>
    <property type="project" value="InterPro"/>
</dbReference>
<keyword evidence="9" id="KW-1185">Reference proteome</keyword>
<dbReference type="InterPro" id="IPR000428">
    <property type="entry name" value="Cu-bd"/>
</dbReference>
<dbReference type="Proteomes" id="UP000217785">
    <property type="component" value="Unassembled WGS sequence"/>
</dbReference>
<protein>
    <recommendedName>
        <fullName evidence="2">Copper chaperone CopZ</fullName>
    </recommendedName>
</protein>
<accession>A0A292YT32</accession>
<dbReference type="PANTHER" id="PTHR46594:SF4">
    <property type="entry name" value="P-TYPE CATION-TRANSPORTING ATPASE"/>
    <property type="match status" value="1"/>
</dbReference>
<comment type="caution">
    <text evidence="8">The sequence shown here is derived from an EMBL/GenBank/DDBJ whole genome shotgun (WGS) entry which is preliminary data.</text>
</comment>
<evidence type="ECO:0000256" key="6">
    <source>
        <dbReference type="ARBA" id="ARBA00023186"/>
    </source>
</evidence>
<keyword evidence="6" id="KW-0143">Chaperone</keyword>
<dbReference type="SUPFAM" id="SSF55008">
    <property type="entry name" value="HMA, heavy metal-associated domain"/>
    <property type="match status" value="1"/>
</dbReference>
<evidence type="ECO:0000256" key="5">
    <source>
        <dbReference type="ARBA" id="ARBA00023008"/>
    </source>
</evidence>
<dbReference type="FunFam" id="3.30.70.100:FF:000033">
    <property type="entry name" value="Copper-transporting ATPase HMA5"/>
    <property type="match status" value="1"/>
</dbReference>
<dbReference type="PROSITE" id="PS01047">
    <property type="entry name" value="HMA_1"/>
    <property type="match status" value="1"/>
</dbReference>
<dbReference type="GO" id="GO:0005507">
    <property type="term" value="F:copper ion binding"/>
    <property type="evidence" value="ECO:0007669"/>
    <property type="project" value="InterPro"/>
</dbReference>
<name>A0A292YT32_9BACL</name>
<dbReference type="OrthoDB" id="9813965at2"/>
<feature type="domain" description="HMA" evidence="7">
    <location>
        <begin position="4"/>
        <end position="70"/>
    </location>
</feature>
<evidence type="ECO:0000313" key="9">
    <source>
        <dbReference type="Proteomes" id="UP000217785"/>
    </source>
</evidence>
<sequence>MAATTATLNVKGMSCNHCVNTIEKALKELKGVQTVNVDLKGNKVTVSFDETVVGLEIVKEAIEEAGYDVA</sequence>
<comment type="subcellular location">
    <subcellularLocation>
        <location evidence="1">Cytoplasm</location>
    </subcellularLocation>
</comment>
<dbReference type="RefSeq" id="WP_096183634.1">
    <property type="nucleotide sequence ID" value="NZ_BDUF01000106.1"/>
</dbReference>
<dbReference type="EMBL" id="BDUF01000106">
    <property type="protein sequence ID" value="GAX91640.1"/>
    <property type="molecule type" value="Genomic_DNA"/>
</dbReference>
<dbReference type="PANTHER" id="PTHR46594">
    <property type="entry name" value="P-TYPE CATION-TRANSPORTING ATPASE"/>
    <property type="match status" value="1"/>
</dbReference>
<dbReference type="Pfam" id="PF00403">
    <property type="entry name" value="HMA"/>
    <property type="match status" value="1"/>
</dbReference>
<keyword evidence="5" id="KW-0186">Copper</keyword>
<evidence type="ECO:0000313" key="8">
    <source>
        <dbReference type="EMBL" id="GAX91640.1"/>
    </source>
</evidence>
<dbReference type="CDD" id="cd00371">
    <property type="entry name" value="HMA"/>
    <property type="match status" value="1"/>
</dbReference>
<dbReference type="GO" id="GO:0005737">
    <property type="term" value="C:cytoplasm"/>
    <property type="evidence" value="ECO:0007669"/>
    <property type="project" value="UniProtKB-SubCell"/>
</dbReference>
<organism evidence="8 9">
    <name type="scientific">Effusibacillus lacus</name>
    <dbReference type="NCBI Taxonomy" id="1348429"/>
    <lineage>
        <taxon>Bacteria</taxon>
        <taxon>Bacillati</taxon>
        <taxon>Bacillota</taxon>
        <taxon>Bacilli</taxon>
        <taxon>Bacillales</taxon>
        <taxon>Alicyclobacillaceae</taxon>
        <taxon>Effusibacillus</taxon>
    </lineage>
</organism>
<gene>
    <name evidence="8" type="ORF">EFBL_3330</name>
</gene>
<evidence type="ECO:0000259" key="7">
    <source>
        <dbReference type="PROSITE" id="PS50846"/>
    </source>
</evidence>
<evidence type="ECO:0000256" key="4">
    <source>
        <dbReference type="ARBA" id="ARBA00022723"/>
    </source>
</evidence>
<evidence type="ECO:0000256" key="3">
    <source>
        <dbReference type="ARBA" id="ARBA00022490"/>
    </source>
</evidence>
<keyword evidence="3" id="KW-0963">Cytoplasm</keyword>
<dbReference type="InterPro" id="IPR006121">
    <property type="entry name" value="HMA_dom"/>
</dbReference>
<dbReference type="InterPro" id="IPR036163">
    <property type="entry name" value="HMA_dom_sf"/>
</dbReference>
<dbReference type="Gene3D" id="3.30.70.100">
    <property type="match status" value="1"/>
</dbReference>
<reference evidence="9" key="1">
    <citation type="submission" date="2017-07" db="EMBL/GenBank/DDBJ databases">
        <title>Draft genome sequence of Effusibacillus lacus strain skLN1.</title>
        <authorList>
            <person name="Watanabe M."/>
            <person name="Kojima H."/>
            <person name="Fukui M."/>
        </authorList>
    </citation>
    <scope>NUCLEOTIDE SEQUENCE [LARGE SCALE GENOMIC DNA]</scope>
    <source>
        <strain evidence="9">skLN1</strain>
    </source>
</reference>
<dbReference type="PROSITE" id="PS50846">
    <property type="entry name" value="HMA_2"/>
    <property type="match status" value="1"/>
</dbReference>
<dbReference type="NCBIfam" id="NF033795">
    <property type="entry name" value="chaper_CopZ_Bs"/>
    <property type="match status" value="1"/>
</dbReference>
<dbReference type="InterPro" id="IPR049740">
    <property type="entry name" value="CopZ"/>
</dbReference>
<proteinExistence type="predicted"/>
<dbReference type="PRINTS" id="PR00944">
    <property type="entry name" value="CUEXPORT"/>
</dbReference>
<dbReference type="InterPro" id="IPR017969">
    <property type="entry name" value="Heavy-metal-associated_CS"/>
</dbReference>
<dbReference type="AlphaFoldDB" id="A0A292YT32"/>